<accession>A0A392SDP4</accession>
<organism evidence="1 2">
    <name type="scientific">Trifolium medium</name>
    <dbReference type="NCBI Taxonomy" id="97028"/>
    <lineage>
        <taxon>Eukaryota</taxon>
        <taxon>Viridiplantae</taxon>
        <taxon>Streptophyta</taxon>
        <taxon>Embryophyta</taxon>
        <taxon>Tracheophyta</taxon>
        <taxon>Spermatophyta</taxon>
        <taxon>Magnoliopsida</taxon>
        <taxon>eudicotyledons</taxon>
        <taxon>Gunneridae</taxon>
        <taxon>Pentapetalae</taxon>
        <taxon>rosids</taxon>
        <taxon>fabids</taxon>
        <taxon>Fabales</taxon>
        <taxon>Fabaceae</taxon>
        <taxon>Papilionoideae</taxon>
        <taxon>50 kb inversion clade</taxon>
        <taxon>NPAAA clade</taxon>
        <taxon>Hologalegina</taxon>
        <taxon>IRL clade</taxon>
        <taxon>Trifolieae</taxon>
        <taxon>Trifolium</taxon>
    </lineage>
</organism>
<dbReference type="Proteomes" id="UP000265520">
    <property type="component" value="Unassembled WGS sequence"/>
</dbReference>
<protein>
    <recommendedName>
        <fullName evidence="3">Cullin-like protein</fullName>
    </recommendedName>
</protein>
<evidence type="ECO:0000313" key="2">
    <source>
        <dbReference type="Proteomes" id="UP000265520"/>
    </source>
</evidence>
<proteinExistence type="predicted"/>
<evidence type="ECO:0008006" key="3">
    <source>
        <dbReference type="Google" id="ProtNLM"/>
    </source>
</evidence>
<sequence>MASTASSSAPVSNLLNPLDLPPISTLGKSLIVTEDVMKYNYCLLKLRSEKMVDFKSLRANDFDIEDLFIKQGWNRYFDMLNGPIYTTM</sequence>
<keyword evidence="2" id="KW-1185">Reference proteome</keyword>
<dbReference type="AlphaFoldDB" id="A0A392SDP4"/>
<name>A0A392SDP4_9FABA</name>
<evidence type="ECO:0000313" key="1">
    <source>
        <dbReference type="EMBL" id="MCI46769.1"/>
    </source>
</evidence>
<feature type="non-terminal residue" evidence="1">
    <location>
        <position position="88"/>
    </location>
</feature>
<comment type="caution">
    <text evidence="1">The sequence shown here is derived from an EMBL/GenBank/DDBJ whole genome shotgun (WGS) entry which is preliminary data.</text>
</comment>
<dbReference type="EMBL" id="LXQA010362411">
    <property type="protein sequence ID" value="MCI46769.1"/>
    <property type="molecule type" value="Genomic_DNA"/>
</dbReference>
<reference evidence="1 2" key="1">
    <citation type="journal article" date="2018" name="Front. Plant Sci.">
        <title>Red Clover (Trifolium pratense) and Zigzag Clover (T. medium) - A Picture of Genomic Similarities and Differences.</title>
        <authorList>
            <person name="Dluhosova J."/>
            <person name="Istvanek J."/>
            <person name="Nedelnik J."/>
            <person name="Repkova J."/>
        </authorList>
    </citation>
    <scope>NUCLEOTIDE SEQUENCE [LARGE SCALE GENOMIC DNA]</scope>
    <source>
        <strain evidence="2">cv. 10/8</strain>
        <tissue evidence="1">Leaf</tissue>
    </source>
</reference>